<evidence type="ECO:0000313" key="1">
    <source>
        <dbReference type="EMBL" id="CAG8648696.1"/>
    </source>
</evidence>
<sequence length="60" mass="7396">DDKHEIKLLKHQIYEKNIIIQDLNKKLSKLDQILTNLDIFFSYQEDIDIKLDKIIEYREY</sequence>
<organism evidence="1 2">
    <name type="scientific">Scutellospora calospora</name>
    <dbReference type="NCBI Taxonomy" id="85575"/>
    <lineage>
        <taxon>Eukaryota</taxon>
        <taxon>Fungi</taxon>
        <taxon>Fungi incertae sedis</taxon>
        <taxon>Mucoromycota</taxon>
        <taxon>Glomeromycotina</taxon>
        <taxon>Glomeromycetes</taxon>
        <taxon>Diversisporales</taxon>
        <taxon>Gigasporaceae</taxon>
        <taxon>Scutellospora</taxon>
    </lineage>
</organism>
<feature type="non-terminal residue" evidence="1">
    <location>
        <position position="60"/>
    </location>
</feature>
<dbReference type="EMBL" id="CAJVPM010023209">
    <property type="protein sequence ID" value="CAG8648696.1"/>
    <property type="molecule type" value="Genomic_DNA"/>
</dbReference>
<reference evidence="1" key="1">
    <citation type="submission" date="2021-06" db="EMBL/GenBank/DDBJ databases">
        <authorList>
            <person name="Kallberg Y."/>
            <person name="Tangrot J."/>
            <person name="Rosling A."/>
        </authorList>
    </citation>
    <scope>NUCLEOTIDE SEQUENCE</scope>
    <source>
        <strain evidence="1">AU212A</strain>
    </source>
</reference>
<gene>
    <name evidence="1" type="ORF">SCALOS_LOCUS8592</name>
</gene>
<comment type="caution">
    <text evidence="1">The sequence shown here is derived from an EMBL/GenBank/DDBJ whole genome shotgun (WGS) entry which is preliminary data.</text>
</comment>
<dbReference type="Proteomes" id="UP000789860">
    <property type="component" value="Unassembled WGS sequence"/>
</dbReference>
<evidence type="ECO:0000313" key="2">
    <source>
        <dbReference type="Proteomes" id="UP000789860"/>
    </source>
</evidence>
<keyword evidence="2" id="KW-1185">Reference proteome</keyword>
<accession>A0ACA9NE62</accession>
<feature type="non-terminal residue" evidence="1">
    <location>
        <position position="1"/>
    </location>
</feature>
<name>A0ACA9NE62_9GLOM</name>
<protein>
    <submittedName>
        <fullName evidence="1">10776_t:CDS:1</fullName>
    </submittedName>
</protein>
<proteinExistence type="predicted"/>